<evidence type="ECO:0000313" key="1">
    <source>
        <dbReference type="EMBL" id="KZT07467.1"/>
    </source>
</evidence>
<accession>A0A165EP34</accession>
<dbReference type="EMBL" id="KV427619">
    <property type="protein sequence ID" value="KZT07467.1"/>
    <property type="molecule type" value="Genomic_DNA"/>
</dbReference>
<reference evidence="1 2" key="1">
    <citation type="journal article" date="2016" name="Mol. Biol. Evol.">
        <title>Comparative Genomics of Early-Diverging Mushroom-Forming Fungi Provides Insights into the Origins of Lignocellulose Decay Capabilities.</title>
        <authorList>
            <person name="Nagy L.G."/>
            <person name="Riley R."/>
            <person name="Tritt A."/>
            <person name="Adam C."/>
            <person name="Daum C."/>
            <person name="Floudas D."/>
            <person name="Sun H."/>
            <person name="Yadav J.S."/>
            <person name="Pangilinan J."/>
            <person name="Larsson K.H."/>
            <person name="Matsuura K."/>
            <person name="Barry K."/>
            <person name="Labutti K."/>
            <person name="Kuo R."/>
            <person name="Ohm R.A."/>
            <person name="Bhattacharya S.S."/>
            <person name="Shirouzu T."/>
            <person name="Yoshinaga Y."/>
            <person name="Martin F.M."/>
            <person name="Grigoriev I.V."/>
            <person name="Hibbett D.S."/>
        </authorList>
    </citation>
    <scope>NUCLEOTIDE SEQUENCE [LARGE SCALE GENOMIC DNA]</scope>
    <source>
        <strain evidence="1 2">93-53</strain>
    </source>
</reference>
<organism evidence="1 2">
    <name type="scientific">Laetiporus sulphureus 93-53</name>
    <dbReference type="NCBI Taxonomy" id="1314785"/>
    <lineage>
        <taxon>Eukaryota</taxon>
        <taxon>Fungi</taxon>
        <taxon>Dikarya</taxon>
        <taxon>Basidiomycota</taxon>
        <taxon>Agaricomycotina</taxon>
        <taxon>Agaricomycetes</taxon>
        <taxon>Polyporales</taxon>
        <taxon>Laetiporus</taxon>
    </lineage>
</organism>
<protein>
    <submittedName>
        <fullName evidence="1">Uncharacterized protein</fullName>
    </submittedName>
</protein>
<dbReference type="InParanoid" id="A0A165EP34"/>
<evidence type="ECO:0000313" key="2">
    <source>
        <dbReference type="Proteomes" id="UP000076871"/>
    </source>
</evidence>
<gene>
    <name evidence="1" type="ORF">LAESUDRAFT_110874</name>
</gene>
<dbReference type="AlphaFoldDB" id="A0A165EP34"/>
<dbReference type="Proteomes" id="UP000076871">
    <property type="component" value="Unassembled WGS sequence"/>
</dbReference>
<proteinExistence type="predicted"/>
<sequence>MEVKLIIGMLVVATRSESCCTPIAPLRRLECMHGQEGLAADLQVLQTTIHSLTVDSNALRNTSDRSHEVAYHHAHQKASVGIELAWLRPVWFPQRKRCGKLPGTGRSWITASSQVSTSTLQRLDVHGSRLDQNRSTRDRR</sequence>
<keyword evidence="2" id="KW-1185">Reference proteome</keyword>
<name>A0A165EP34_9APHY</name>
<dbReference type="GeneID" id="63818239"/>
<dbReference type="RefSeq" id="XP_040765207.1">
    <property type="nucleotide sequence ID" value="XM_040901207.1"/>
</dbReference>